<dbReference type="Gene3D" id="3.40.50.12780">
    <property type="entry name" value="N-terminal domain of ligase-like"/>
    <property type="match status" value="1"/>
</dbReference>
<organism evidence="5 6">
    <name type="scientific">Candidatus Desulfovibrio intestinipullorum</name>
    <dbReference type="NCBI Taxonomy" id="2838536"/>
    <lineage>
        <taxon>Bacteria</taxon>
        <taxon>Pseudomonadati</taxon>
        <taxon>Thermodesulfobacteriota</taxon>
        <taxon>Desulfovibrionia</taxon>
        <taxon>Desulfovibrionales</taxon>
        <taxon>Desulfovibrionaceae</taxon>
        <taxon>Desulfovibrio</taxon>
    </lineage>
</organism>
<dbReference type="InterPro" id="IPR045851">
    <property type="entry name" value="AMP-bd_C_sf"/>
</dbReference>
<dbReference type="SUPFAM" id="SSF56801">
    <property type="entry name" value="Acetyl-CoA synthetase-like"/>
    <property type="match status" value="1"/>
</dbReference>
<feature type="domain" description="AMP-binding enzyme C-terminal" evidence="4">
    <location>
        <begin position="454"/>
        <end position="530"/>
    </location>
</feature>
<dbReference type="InterPro" id="IPR025110">
    <property type="entry name" value="AMP-bd_C"/>
</dbReference>
<keyword evidence="2" id="KW-0436">Ligase</keyword>
<feature type="domain" description="AMP-dependent synthetase/ligase" evidence="3">
    <location>
        <begin position="24"/>
        <end position="394"/>
    </location>
</feature>
<accession>A0A9D1TQ18</accession>
<sequence length="541" mass="60533">MQHSYDVQAFRQTFEHQFLWIHGFQRNVLRKADKPALYCPLTDRMWTYRTLNEDANRLAHALHSAGVGQGDVIMYALLNSAEFVFSYLAAHKLRAVGAPLNYRLSAGELALLIDDSRPKAFIYDADFASLIDEALRLVKYRPPVVIMADLENTATPPAGVQAFRDVVQGQPVHDLPLPKTATIFDETTRFFTSGTTNLPKAVPINDLNETLSAHDVLMHFPLNAGDVTMNLTPWFHRGGLHAGGPTPVLYCGGSMVILRDFTPRLAVQYISRYRITYLIGVPTVLNMIARLQESSPTDMSALRGIVLMGSPLDSEPCQRFMQLLTPHINNGYGTTETFWNTFLRPSDLPEHAGSAGGPCTDDDVRVVRLVEDDLADPSDMVPMDGTTVGEVAISSIAKSTCCYYNNEELTRKKFRNGWLYTGDLATWNEHGYVTIVGRKDDMIVSAGENIYPTQVEAILNEHPKVQESLVLGIPDQKRGQIVVALVKASDPTLDERELKQYCLDHPMLSPYKRPRLYRFVDELPHNATGKLIHKMPDNITF</sequence>
<evidence type="ECO:0000313" key="5">
    <source>
        <dbReference type="EMBL" id="HIW00021.1"/>
    </source>
</evidence>
<dbReference type="PANTHER" id="PTHR43201">
    <property type="entry name" value="ACYL-COA SYNTHETASE"/>
    <property type="match status" value="1"/>
</dbReference>
<proteinExistence type="inferred from homology"/>
<evidence type="ECO:0000256" key="2">
    <source>
        <dbReference type="ARBA" id="ARBA00022598"/>
    </source>
</evidence>
<dbReference type="GO" id="GO:0006631">
    <property type="term" value="P:fatty acid metabolic process"/>
    <property type="evidence" value="ECO:0007669"/>
    <property type="project" value="TreeGrafter"/>
</dbReference>
<evidence type="ECO:0000313" key="6">
    <source>
        <dbReference type="Proteomes" id="UP000886752"/>
    </source>
</evidence>
<name>A0A9D1TQ18_9BACT</name>
<dbReference type="Pfam" id="PF00501">
    <property type="entry name" value="AMP-binding"/>
    <property type="match status" value="1"/>
</dbReference>
<evidence type="ECO:0000259" key="4">
    <source>
        <dbReference type="Pfam" id="PF13193"/>
    </source>
</evidence>
<protein>
    <submittedName>
        <fullName evidence="5">AMP-binding protein</fullName>
    </submittedName>
</protein>
<dbReference type="Proteomes" id="UP000886752">
    <property type="component" value="Unassembled WGS sequence"/>
</dbReference>
<dbReference type="AlphaFoldDB" id="A0A9D1TQ18"/>
<comment type="caution">
    <text evidence="5">The sequence shown here is derived from an EMBL/GenBank/DDBJ whole genome shotgun (WGS) entry which is preliminary data.</text>
</comment>
<dbReference type="Gene3D" id="3.30.300.30">
    <property type="match status" value="1"/>
</dbReference>
<dbReference type="InterPro" id="IPR000873">
    <property type="entry name" value="AMP-dep_synth/lig_dom"/>
</dbReference>
<dbReference type="Pfam" id="PF13193">
    <property type="entry name" value="AMP-binding_C"/>
    <property type="match status" value="1"/>
</dbReference>
<dbReference type="PANTHER" id="PTHR43201:SF5">
    <property type="entry name" value="MEDIUM-CHAIN ACYL-COA LIGASE ACSF2, MITOCHONDRIAL"/>
    <property type="match status" value="1"/>
</dbReference>
<evidence type="ECO:0000256" key="1">
    <source>
        <dbReference type="ARBA" id="ARBA00006432"/>
    </source>
</evidence>
<dbReference type="InterPro" id="IPR042099">
    <property type="entry name" value="ANL_N_sf"/>
</dbReference>
<evidence type="ECO:0000259" key="3">
    <source>
        <dbReference type="Pfam" id="PF00501"/>
    </source>
</evidence>
<comment type="similarity">
    <text evidence="1">Belongs to the ATP-dependent AMP-binding enzyme family.</text>
</comment>
<dbReference type="EMBL" id="DXHV01000029">
    <property type="protein sequence ID" value="HIW00021.1"/>
    <property type="molecule type" value="Genomic_DNA"/>
</dbReference>
<dbReference type="GO" id="GO:0031956">
    <property type="term" value="F:medium-chain fatty acid-CoA ligase activity"/>
    <property type="evidence" value="ECO:0007669"/>
    <property type="project" value="TreeGrafter"/>
</dbReference>
<gene>
    <name evidence="5" type="ORF">H9894_02375</name>
</gene>
<reference evidence="5" key="1">
    <citation type="journal article" date="2021" name="PeerJ">
        <title>Extensive microbial diversity within the chicken gut microbiome revealed by metagenomics and culture.</title>
        <authorList>
            <person name="Gilroy R."/>
            <person name="Ravi A."/>
            <person name="Getino M."/>
            <person name="Pursley I."/>
            <person name="Horton D.L."/>
            <person name="Alikhan N.F."/>
            <person name="Baker D."/>
            <person name="Gharbi K."/>
            <person name="Hall N."/>
            <person name="Watson M."/>
            <person name="Adriaenssens E.M."/>
            <person name="Foster-Nyarko E."/>
            <person name="Jarju S."/>
            <person name="Secka A."/>
            <person name="Antonio M."/>
            <person name="Oren A."/>
            <person name="Chaudhuri R.R."/>
            <person name="La Ragione R."/>
            <person name="Hildebrand F."/>
            <person name="Pallen M.J."/>
        </authorList>
    </citation>
    <scope>NUCLEOTIDE SEQUENCE</scope>
    <source>
        <strain evidence="5">ChiHecec2B26-446</strain>
    </source>
</reference>
<reference evidence="5" key="2">
    <citation type="submission" date="2021-04" db="EMBL/GenBank/DDBJ databases">
        <authorList>
            <person name="Gilroy R."/>
        </authorList>
    </citation>
    <scope>NUCLEOTIDE SEQUENCE</scope>
    <source>
        <strain evidence="5">ChiHecec2B26-446</strain>
    </source>
</reference>